<dbReference type="PANTHER" id="PTHR14303:SF0">
    <property type="entry name" value="DNA POLYMERASE DELTA SUBUNIT 4"/>
    <property type="match status" value="1"/>
</dbReference>
<evidence type="ECO:0000256" key="1">
    <source>
        <dbReference type="SAM" id="MobiDB-lite"/>
    </source>
</evidence>
<dbReference type="EMBL" id="JAEPRD010000155">
    <property type="protein sequence ID" value="KAG2196020.1"/>
    <property type="molecule type" value="Genomic_DNA"/>
</dbReference>
<dbReference type="PANTHER" id="PTHR14303">
    <property type="entry name" value="DNA POLYMERASE DELTA SUBUNIT 4"/>
    <property type="match status" value="1"/>
</dbReference>
<comment type="caution">
    <text evidence="2">The sequence shown here is derived from an EMBL/GenBank/DDBJ whole genome shotgun (WGS) entry which is preliminary data.</text>
</comment>
<dbReference type="GO" id="GO:0006261">
    <property type="term" value="P:DNA-templated DNA replication"/>
    <property type="evidence" value="ECO:0007669"/>
    <property type="project" value="TreeGrafter"/>
</dbReference>
<name>A0A8H7QQP8_9FUNG</name>
<dbReference type="GO" id="GO:0043625">
    <property type="term" value="C:delta DNA polymerase complex"/>
    <property type="evidence" value="ECO:0007669"/>
    <property type="project" value="TreeGrafter"/>
</dbReference>
<feature type="compositionally biased region" description="Basic and acidic residues" evidence="1">
    <location>
        <begin position="147"/>
        <end position="167"/>
    </location>
</feature>
<evidence type="ECO:0000313" key="2">
    <source>
        <dbReference type="EMBL" id="KAG2196020.1"/>
    </source>
</evidence>
<evidence type="ECO:0000313" key="3">
    <source>
        <dbReference type="Proteomes" id="UP000603453"/>
    </source>
</evidence>
<gene>
    <name evidence="2" type="ORF">INT47_005356</name>
</gene>
<proteinExistence type="predicted"/>
<feature type="region of interest" description="Disordered" evidence="1">
    <location>
        <begin position="1"/>
        <end position="26"/>
    </location>
</feature>
<dbReference type="Proteomes" id="UP000603453">
    <property type="component" value="Unassembled WGS sequence"/>
</dbReference>
<dbReference type="GO" id="GO:0000731">
    <property type="term" value="P:DNA synthesis involved in DNA repair"/>
    <property type="evidence" value="ECO:0007669"/>
    <property type="project" value="InterPro"/>
</dbReference>
<reference evidence="2" key="1">
    <citation type="submission" date="2020-12" db="EMBL/GenBank/DDBJ databases">
        <title>Metabolic potential, ecology and presence of endohyphal bacteria is reflected in genomic diversity of Mucoromycotina.</title>
        <authorList>
            <person name="Muszewska A."/>
            <person name="Okrasinska A."/>
            <person name="Steczkiewicz K."/>
            <person name="Drgas O."/>
            <person name="Orlowska M."/>
            <person name="Perlinska-Lenart U."/>
            <person name="Aleksandrzak-Piekarczyk T."/>
            <person name="Szatraj K."/>
            <person name="Zielenkiewicz U."/>
            <person name="Pilsyk S."/>
            <person name="Malc E."/>
            <person name="Mieczkowski P."/>
            <person name="Kruszewska J.S."/>
            <person name="Biernat P."/>
            <person name="Pawlowska J."/>
        </authorList>
    </citation>
    <scope>NUCLEOTIDE SEQUENCE</scope>
    <source>
        <strain evidence="2">WA0000017839</strain>
    </source>
</reference>
<sequence length="167" mass="19333">MPRKKQTKLDIPKTRRHIKQKNKKTVQDDIVQIGGSAKQGIHQEHLDETDKMLRAFDLNYAYGPCVGIKRIDRWGTSHTGPSNIAHAEAALGAGRPYEKSMEGHNEMFNSVKELEEHNKKQFSHGHSMKQSRGERIDNELAEEDKETVERMNEAHRQREEAKHRKED</sequence>
<feature type="region of interest" description="Disordered" evidence="1">
    <location>
        <begin position="116"/>
        <end position="167"/>
    </location>
</feature>
<accession>A0A8H7QQP8</accession>
<feature type="compositionally biased region" description="Basic residues" evidence="1">
    <location>
        <begin position="120"/>
        <end position="129"/>
    </location>
</feature>
<dbReference type="InterPro" id="IPR007218">
    <property type="entry name" value="DNA_pol_delta_4"/>
</dbReference>
<dbReference type="Pfam" id="PF04081">
    <property type="entry name" value="DNA_pol_delta_4"/>
    <property type="match status" value="1"/>
</dbReference>
<dbReference type="GO" id="GO:0003887">
    <property type="term" value="F:DNA-directed DNA polymerase activity"/>
    <property type="evidence" value="ECO:0007669"/>
    <property type="project" value="TreeGrafter"/>
</dbReference>
<organism evidence="2 3">
    <name type="scientific">Mucor saturninus</name>
    <dbReference type="NCBI Taxonomy" id="64648"/>
    <lineage>
        <taxon>Eukaryota</taxon>
        <taxon>Fungi</taxon>
        <taxon>Fungi incertae sedis</taxon>
        <taxon>Mucoromycota</taxon>
        <taxon>Mucoromycotina</taxon>
        <taxon>Mucoromycetes</taxon>
        <taxon>Mucorales</taxon>
        <taxon>Mucorineae</taxon>
        <taxon>Mucoraceae</taxon>
        <taxon>Mucor</taxon>
    </lineage>
</organism>
<protein>
    <submittedName>
        <fullName evidence="2">Uncharacterized protein</fullName>
    </submittedName>
</protein>
<dbReference type="OrthoDB" id="2258222at2759"/>
<feature type="compositionally biased region" description="Basic residues" evidence="1">
    <location>
        <begin position="14"/>
        <end position="24"/>
    </location>
</feature>
<dbReference type="AlphaFoldDB" id="A0A8H7QQP8"/>
<keyword evidence="3" id="KW-1185">Reference proteome</keyword>